<reference evidence="4 5" key="2">
    <citation type="submission" date="2007-04" db="EMBL/GenBank/DDBJ databases">
        <title>Draft genome sequence of Ruminococcus torques (ATCC 27756).</title>
        <authorList>
            <person name="Sudarsanam P."/>
            <person name="Ley R."/>
            <person name="Guruge J."/>
            <person name="Turnbaugh P.J."/>
            <person name="Mahowald M."/>
            <person name="Liep D."/>
            <person name="Gordon J."/>
        </authorList>
    </citation>
    <scope>NUCLEOTIDE SEQUENCE [LARGE SCALE GENOMIC DNA]</scope>
    <source>
        <strain evidence="4 5">ATCC 27756</strain>
    </source>
</reference>
<keyword evidence="3" id="KW-1133">Transmembrane helix</keyword>
<gene>
    <name evidence="4" type="ORF">RUMTOR_02119</name>
</gene>
<dbReference type="CDD" id="cd05827">
    <property type="entry name" value="Sortase_C"/>
    <property type="match status" value="1"/>
</dbReference>
<feature type="transmembrane region" description="Helical" evidence="3">
    <location>
        <begin position="12"/>
        <end position="30"/>
    </location>
</feature>
<keyword evidence="3" id="KW-0472">Membrane</keyword>
<dbReference type="Gene3D" id="2.40.260.10">
    <property type="entry name" value="Sortase"/>
    <property type="match status" value="1"/>
</dbReference>
<dbReference type="EMBL" id="AAVP02000011">
    <property type="protein sequence ID" value="EDK23817.1"/>
    <property type="molecule type" value="Genomic_DNA"/>
</dbReference>
<feature type="active site" description="Proton donor/acceptor" evidence="2">
    <location>
        <position position="150"/>
    </location>
</feature>
<dbReference type="CDD" id="cd12087">
    <property type="entry name" value="TM_EGFR-like"/>
    <property type="match status" value="1"/>
</dbReference>
<dbReference type="InterPro" id="IPR005754">
    <property type="entry name" value="Sortase"/>
</dbReference>
<dbReference type="Proteomes" id="UP000003577">
    <property type="component" value="Unassembled WGS sequence"/>
</dbReference>
<dbReference type="SUPFAM" id="SSF63817">
    <property type="entry name" value="Sortase"/>
    <property type="match status" value="1"/>
</dbReference>
<organism evidence="4 5">
    <name type="scientific">[Ruminococcus] torques ATCC 27756</name>
    <dbReference type="NCBI Taxonomy" id="411460"/>
    <lineage>
        <taxon>Bacteria</taxon>
        <taxon>Bacillati</taxon>
        <taxon>Bacillota</taxon>
        <taxon>Clostridia</taxon>
        <taxon>Lachnospirales</taxon>
        <taxon>Lachnospiraceae</taxon>
        <taxon>Mediterraneibacter</taxon>
    </lineage>
</organism>
<dbReference type="InterPro" id="IPR042002">
    <property type="entry name" value="Sortase_C"/>
</dbReference>
<dbReference type="InterPro" id="IPR023365">
    <property type="entry name" value="Sortase_dom-sf"/>
</dbReference>
<dbReference type="NCBIfam" id="NF033745">
    <property type="entry name" value="class_C_sortase"/>
    <property type="match status" value="1"/>
</dbReference>
<protein>
    <submittedName>
        <fullName evidence="4">Sortase family protein</fullName>
    </submittedName>
</protein>
<reference evidence="4 5" key="1">
    <citation type="submission" date="2007-03" db="EMBL/GenBank/DDBJ databases">
        <authorList>
            <person name="Fulton L."/>
            <person name="Clifton S."/>
            <person name="Fulton B."/>
            <person name="Xu J."/>
            <person name="Minx P."/>
            <person name="Pepin K.H."/>
            <person name="Johnson M."/>
            <person name="Thiruvilangam P."/>
            <person name="Bhonagiri V."/>
            <person name="Nash W.E."/>
            <person name="Mardis E.R."/>
            <person name="Wilson R.K."/>
        </authorList>
    </citation>
    <scope>NUCLEOTIDE SEQUENCE [LARGE SCALE GENOMIC DNA]</scope>
    <source>
        <strain evidence="4 5">ATCC 27756</strain>
    </source>
</reference>
<sequence length="283" mass="32040">MMFKIKKYIPDIVVAIILIAGIGLLAYPTIGDYINALHSSKAIGSYVEKTKDLSKEEKENLLREAREYNESLVGKVNRYYLNEEEKKRYAHILDITKTGIMAYVEIPKLNIYMPVYHGTDEGVLQIAAGHLPGSSLPVGGENTHSLISGHRGLPSAKLFTDIDKLKKGDLFFIHVFDEVLAYKVNQIKIVLPDDVETLEIEKGKDYVTLITCTPYGVNSHRLLVRGERTVYKQSESKIEDMIKKNNLKYIMLTAGVILALIGMTVLVSVFLIKRRKRRKLNEK</sequence>
<dbReference type="NCBIfam" id="TIGR01076">
    <property type="entry name" value="sortase_fam"/>
    <property type="match status" value="1"/>
</dbReference>
<dbReference type="PaxDb" id="411460-RUMTOR_02119"/>
<name>A5KPD5_9FIRM</name>
<evidence type="ECO:0000313" key="4">
    <source>
        <dbReference type="EMBL" id="EDK23817.1"/>
    </source>
</evidence>
<feature type="transmembrane region" description="Helical" evidence="3">
    <location>
        <begin position="249"/>
        <end position="272"/>
    </location>
</feature>
<comment type="caution">
    <text evidence="4">The sequence shown here is derived from an EMBL/GenBank/DDBJ whole genome shotgun (WGS) entry which is preliminary data.</text>
</comment>
<keyword evidence="1" id="KW-0378">Hydrolase</keyword>
<dbReference type="AlphaFoldDB" id="A5KPD5"/>
<feature type="active site" description="Acyl-thioester intermediate" evidence="2">
    <location>
        <position position="212"/>
    </location>
</feature>
<accession>A5KPD5</accession>
<keyword evidence="3" id="KW-0812">Transmembrane</keyword>
<evidence type="ECO:0000313" key="5">
    <source>
        <dbReference type="Proteomes" id="UP000003577"/>
    </source>
</evidence>
<dbReference type="RefSeq" id="WP_004846347.1">
    <property type="nucleotide sequence ID" value="NZ_DS264349.1"/>
</dbReference>
<proteinExistence type="predicted"/>
<evidence type="ECO:0000256" key="1">
    <source>
        <dbReference type="ARBA" id="ARBA00022801"/>
    </source>
</evidence>
<dbReference type="Pfam" id="PF04203">
    <property type="entry name" value="Sortase"/>
    <property type="match status" value="1"/>
</dbReference>
<dbReference type="MEROPS" id="C60.007"/>
<dbReference type="HOGENOM" id="CLU_045680_1_1_9"/>
<evidence type="ECO:0000256" key="2">
    <source>
        <dbReference type="PIRSR" id="PIRSR605754-1"/>
    </source>
</evidence>
<evidence type="ECO:0000256" key="3">
    <source>
        <dbReference type="SAM" id="Phobius"/>
    </source>
</evidence>
<dbReference type="GO" id="GO:0016787">
    <property type="term" value="F:hydrolase activity"/>
    <property type="evidence" value="ECO:0007669"/>
    <property type="project" value="UniProtKB-KW"/>
</dbReference>